<reference evidence="2" key="1">
    <citation type="submission" date="2023-08" db="EMBL/GenBank/DDBJ databases">
        <title>Comparative genomics and taxonomic characterization of three novel marine species of genus Marivirga.</title>
        <authorList>
            <person name="Muhammad N."/>
            <person name="Kim S.-G."/>
        </authorList>
    </citation>
    <scope>NUCLEOTIDE SEQUENCE</scope>
    <source>
        <strain evidence="2">BKB1-2</strain>
    </source>
</reference>
<feature type="transmembrane region" description="Helical" evidence="1">
    <location>
        <begin position="118"/>
        <end position="140"/>
    </location>
</feature>
<dbReference type="AlphaFoldDB" id="A0AA49GI65"/>
<dbReference type="KEGG" id="marp:QYS47_18140"/>
<protein>
    <submittedName>
        <fullName evidence="2">Uncharacterized protein</fullName>
    </submittedName>
</protein>
<accession>A0AA49GI65</accession>
<name>A0AA49GI65_9BACT</name>
<sequence>MRAKESKYDKGKIKLSRFINRLERIESEYKKSSQLMFPEAKKKDLPWLIKLREANPLITRKKLRILYLSGTITYLNGKFYFCPKWKKWEERFIGYSLTFLICSPIIAIYATKFLSLDFIPSISLVLISIFFFLLGYFLLIKVRPYFTTRKVEYLFYN</sequence>
<keyword evidence="1" id="KW-0472">Membrane</keyword>
<evidence type="ECO:0000256" key="1">
    <source>
        <dbReference type="SAM" id="Phobius"/>
    </source>
</evidence>
<dbReference type="Proteomes" id="UP001232019">
    <property type="component" value="Chromosome"/>
</dbReference>
<evidence type="ECO:0000313" key="2">
    <source>
        <dbReference type="EMBL" id="WKK79343.2"/>
    </source>
</evidence>
<proteinExistence type="predicted"/>
<organism evidence="2">
    <name type="scientific">Marivirga arenosa</name>
    <dbReference type="NCBI Taxonomy" id="3059076"/>
    <lineage>
        <taxon>Bacteria</taxon>
        <taxon>Pseudomonadati</taxon>
        <taxon>Bacteroidota</taxon>
        <taxon>Cytophagia</taxon>
        <taxon>Cytophagales</taxon>
        <taxon>Marivirgaceae</taxon>
        <taxon>Marivirga</taxon>
    </lineage>
</organism>
<gene>
    <name evidence="2" type="ORF">QYS47_18140</name>
</gene>
<keyword evidence="1" id="KW-1133">Transmembrane helix</keyword>
<keyword evidence="1" id="KW-0812">Transmembrane</keyword>
<feature type="transmembrane region" description="Helical" evidence="1">
    <location>
        <begin position="92"/>
        <end position="112"/>
    </location>
</feature>
<dbReference type="EMBL" id="CP129968">
    <property type="protein sequence ID" value="WKK79343.2"/>
    <property type="molecule type" value="Genomic_DNA"/>
</dbReference>